<reference evidence="3" key="1">
    <citation type="journal article" date="2019" name="Int. J. Syst. Evol. Microbiol.">
        <title>The Global Catalogue of Microorganisms (GCM) 10K type strain sequencing project: providing services to taxonomists for standard genome sequencing and annotation.</title>
        <authorList>
            <consortium name="The Broad Institute Genomics Platform"/>
            <consortium name="The Broad Institute Genome Sequencing Center for Infectious Disease"/>
            <person name="Wu L."/>
            <person name="Ma J."/>
        </authorList>
    </citation>
    <scope>NUCLEOTIDE SEQUENCE [LARGE SCALE GENOMIC DNA]</scope>
    <source>
        <strain evidence="3">NBRC 112299</strain>
    </source>
</reference>
<evidence type="ECO:0000256" key="1">
    <source>
        <dbReference type="SAM" id="MobiDB-lite"/>
    </source>
</evidence>
<proteinExistence type="predicted"/>
<evidence type="ECO:0000313" key="3">
    <source>
        <dbReference type="Proteomes" id="UP001157125"/>
    </source>
</evidence>
<dbReference type="Proteomes" id="UP001157125">
    <property type="component" value="Unassembled WGS sequence"/>
</dbReference>
<name>A0ABQ6IAX7_9MICO</name>
<feature type="region of interest" description="Disordered" evidence="1">
    <location>
        <begin position="28"/>
        <end position="63"/>
    </location>
</feature>
<sequence length="63" mass="6626">MATTLETRDATLAYDDLVIAEGLTVGIPHGEPHGGHRPQCLRQVHPPEGSVAVADSPQGNRDA</sequence>
<gene>
    <name evidence="2" type="ORF">GCM10025876_11490</name>
</gene>
<protein>
    <submittedName>
        <fullName evidence="2">Uncharacterized protein</fullName>
    </submittedName>
</protein>
<accession>A0ABQ6IAX7</accession>
<evidence type="ECO:0000313" key="2">
    <source>
        <dbReference type="EMBL" id="GMA34945.1"/>
    </source>
</evidence>
<dbReference type="EMBL" id="BSUN01000001">
    <property type="protein sequence ID" value="GMA34945.1"/>
    <property type="molecule type" value="Genomic_DNA"/>
</dbReference>
<keyword evidence="3" id="KW-1185">Reference proteome</keyword>
<comment type="caution">
    <text evidence="2">The sequence shown here is derived from an EMBL/GenBank/DDBJ whole genome shotgun (WGS) entry which is preliminary data.</text>
</comment>
<organism evidence="2 3">
    <name type="scientific">Demequina litorisediminis</name>
    <dbReference type="NCBI Taxonomy" id="1849022"/>
    <lineage>
        <taxon>Bacteria</taxon>
        <taxon>Bacillati</taxon>
        <taxon>Actinomycetota</taxon>
        <taxon>Actinomycetes</taxon>
        <taxon>Micrococcales</taxon>
        <taxon>Demequinaceae</taxon>
        <taxon>Demequina</taxon>
    </lineage>
</organism>